<organism evidence="1 2">
    <name type="scientific">Botryobasidium botryosum (strain FD-172 SS1)</name>
    <dbReference type="NCBI Taxonomy" id="930990"/>
    <lineage>
        <taxon>Eukaryota</taxon>
        <taxon>Fungi</taxon>
        <taxon>Dikarya</taxon>
        <taxon>Basidiomycota</taxon>
        <taxon>Agaricomycotina</taxon>
        <taxon>Agaricomycetes</taxon>
        <taxon>Cantharellales</taxon>
        <taxon>Botryobasidiaceae</taxon>
        <taxon>Botryobasidium</taxon>
    </lineage>
</organism>
<accession>A0A067MMW8</accession>
<protein>
    <submittedName>
        <fullName evidence="1">Uncharacterized protein</fullName>
    </submittedName>
</protein>
<name>A0A067MMW8_BOTB1</name>
<dbReference type="EMBL" id="KL198025">
    <property type="protein sequence ID" value="KDQ16864.1"/>
    <property type="molecule type" value="Genomic_DNA"/>
</dbReference>
<evidence type="ECO:0000313" key="2">
    <source>
        <dbReference type="Proteomes" id="UP000027195"/>
    </source>
</evidence>
<reference evidence="2" key="1">
    <citation type="journal article" date="2014" name="Proc. Natl. Acad. Sci. U.S.A.">
        <title>Extensive sampling of basidiomycete genomes demonstrates inadequacy of the white-rot/brown-rot paradigm for wood decay fungi.</title>
        <authorList>
            <person name="Riley R."/>
            <person name="Salamov A.A."/>
            <person name="Brown D.W."/>
            <person name="Nagy L.G."/>
            <person name="Floudas D."/>
            <person name="Held B.W."/>
            <person name="Levasseur A."/>
            <person name="Lombard V."/>
            <person name="Morin E."/>
            <person name="Otillar R."/>
            <person name="Lindquist E.A."/>
            <person name="Sun H."/>
            <person name="LaButti K.M."/>
            <person name="Schmutz J."/>
            <person name="Jabbour D."/>
            <person name="Luo H."/>
            <person name="Baker S.E."/>
            <person name="Pisabarro A.G."/>
            <person name="Walton J.D."/>
            <person name="Blanchette R.A."/>
            <person name="Henrissat B."/>
            <person name="Martin F."/>
            <person name="Cullen D."/>
            <person name="Hibbett D.S."/>
            <person name="Grigoriev I.V."/>
        </authorList>
    </citation>
    <scope>NUCLEOTIDE SEQUENCE [LARGE SCALE GENOMIC DNA]</scope>
    <source>
        <strain evidence="2">FD-172 SS1</strain>
    </source>
</reference>
<dbReference type="Proteomes" id="UP000027195">
    <property type="component" value="Unassembled WGS sequence"/>
</dbReference>
<gene>
    <name evidence="1" type="ORF">BOTBODRAFT_218132</name>
</gene>
<dbReference type="HOGENOM" id="CLU_2196501_0_0_1"/>
<dbReference type="InParanoid" id="A0A067MMW8"/>
<proteinExistence type="predicted"/>
<evidence type="ECO:0000313" key="1">
    <source>
        <dbReference type="EMBL" id="KDQ16864.1"/>
    </source>
</evidence>
<keyword evidence="2" id="KW-1185">Reference proteome</keyword>
<sequence length="108" mass="11987">MITIDHPSTRSSRASSHAGACRGLVSSFIHPAIFLCWSSLLIRADSGLRYLIPWRLEPFLACTCKATAVLTCAAPRCGPQYREKCRLLSTYSKRVHYNDSEAAGNVRE</sequence>
<dbReference type="AlphaFoldDB" id="A0A067MMW8"/>